<dbReference type="Pfam" id="PF10250">
    <property type="entry name" value="O-FucT"/>
    <property type="match status" value="1"/>
</dbReference>
<evidence type="ECO:0000256" key="2">
    <source>
        <dbReference type="ARBA" id="ARBA00022679"/>
    </source>
</evidence>
<comment type="catalytic activity">
    <reaction evidence="5">
        <text>L-threonyl-[protein] + GDP-beta-L-fucose = 3-O-(alpha-L-fucosyl)-L-threonyl-[protein] + GDP + H(+)</text>
        <dbReference type="Rhea" id="RHEA:70491"/>
        <dbReference type="Rhea" id="RHEA-COMP:11060"/>
        <dbReference type="Rhea" id="RHEA-COMP:17915"/>
        <dbReference type="ChEBI" id="CHEBI:15378"/>
        <dbReference type="ChEBI" id="CHEBI:30013"/>
        <dbReference type="ChEBI" id="CHEBI:57273"/>
        <dbReference type="ChEBI" id="CHEBI:58189"/>
        <dbReference type="ChEBI" id="CHEBI:189631"/>
        <dbReference type="EC" id="2.4.1.221"/>
    </reaction>
    <physiologicalReaction direction="left-to-right" evidence="5">
        <dbReference type="Rhea" id="RHEA:70492"/>
    </physiologicalReaction>
</comment>
<evidence type="ECO:0000313" key="8">
    <source>
        <dbReference type="RefSeq" id="XP_006821892.1"/>
    </source>
</evidence>
<dbReference type="EC" id="2.4.1.221" evidence="1"/>
<dbReference type="GeneID" id="100373382"/>
<evidence type="ECO:0000256" key="4">
    <source>
        <dbReference type="ARBA" id="ARBA00023277"/>
    </source>
</evidence>
<evidence type="ECO:0000256" key="5">
    <source>
        <dbReference type="ARBA" id="ARBA00047273"/>
    </source>
</evidence>
<comment type="catalytic activity">
    <reaction evidence="6">
        <text>L-seryl-[protein] + GDP-beta-L-fucose = 3-O-(alpha-L-fucosyl)-L-seryl-[protein] + GDP + H(+)</text>
        <dbReference type="Rhea" id="RHEA:63644"/>
        <dbReference type="Rhea" id="RHEA-COMP:9863"/>
        <dbReference type="Rhea" id="RHEA-COMP:17914"/>
        <dbReference type="ChEBI" id="CHEBI:15378"/>
        <dbReference type="ChEBI" id="CHEBI:29999"/>
        <dbReference type="ChEBI" id="CHEBI:57273"/>
        <dbReference type="ChEBI" id="CHEBI:58189"/>
        <dbReference type="ChEBI" id="CHEBI:189632"/>
        <dbReference type="EC" id="2.4.1.221"/>
    </reaction>
    <physiologicalReaction direction="left-to-right" evidence="6">
        <dbReference type="Rhea" id="RHEA:63645"/>
    </physiologicalReaction>
</comment>
<dbReference type="InterPro" id="IPR019378">
    <property type="entry name" value="GDP-Fuc_O-FucTrfase"/>
</dbReference>
<evidence type="ECO:0000313" key="7">
    <source>
        <dbReference type="Proteomes" id="UP000694865"/>
    </source>
</evidence>
<dbReference type="Proteomes" id="UP000694865">
    <property type="component" value="Unplaced"/>
</dbReference>
<keyword evidence="3" id="KW-0294">Fucose metabolism</keyword>
<name>A0ABM0MPF1_SACKO</name>
<evidence type="ECO:0000256" key="6">
    <source>
        <dbReference type="ARBA" id="ARBA00048647"/>
    </source>
</evidence>
<keyword evidence="7" id="KW-1185">Reference proteome</keyword>
<evidence type="ECO:0000256" key="1">
    <source>
        <dbReference type="ARBA" id="ARBA00012196"/>
    </source>
</evidence>
<dbReference type="CDD" id="cd11296">
    <property type="entry name" value="O-FucT_like"/>
    <property type="match status" value="1"/>
</dbReference>
<dbReference type="RefSeq" id="XP_006821892.1">
    <property type="nucleotide sequence ID" value="XM_006821829.1"/>
</dbReference>
<keyword evidence="2" id="KW-0808">Transferase</keyword>
<keyword evidence="4" id="KW-0119">Carbohydrate metabolism</keyword>
<evidence type="ECO:0000256" key="3">
    <source>
        <dbReference type="ARBA" id="ARBA00023253"/>
    </source>
</evidence>
<proteinExistence type="predicted"/>
<dbReference type="Gene3D" id="3.40.50.11350">
    <property type="match status" value="1"/>
</dbReference>
<protein>
    <recommendedName>
        <fullName evidence="1">peptide-O-fucosyltransferase</fullName>
        <ecNumber evidence="1">2.4.1.221</ecNumber>
    </recommendedName>
</protein>
<organism evidence="7 8">
    <name type="scientific">Saccoglossus kowalevskii</name>
    <name type="common">Acorn worm</name>
    <dbReference type="NCBI Taxonomy" id="10224"/>
    <lineage>
        <taxon>Eukaryota</taxon>
        <taxon>Metazoa</taxon>
        <taxon>Hemichordata</taxon>
        <taxon>Enteropneusta</taxon>
        <taxon>Harrimaniidae</taxon>
        <taxon>Saccoglossus</taxon>
    </lineage>
</organism>
<sequence>MVENVLLGLQIKKDNQQVFEKILHSYSTAGAFFQNVLNISLPERNAVEVYQRNNEASSIELSKRVKCLIFLANGGVEKKQQQEINVRIANGLKRAPYIRHAADIVVQQISDGSPYAVLHWRNKSGEFCRERTIHFCTEEMLDSLRILDRSIDVIADAILNITKSYNITSLYVAAPPYPHKMIGFLKQRIPTIKTEDDIILPDKMNKYKEDNYVWSLIEQEFTEKADLFLSSTGSNWSDFVTFFRSAMNKPSFRVKTLPGVEQATPDINI</sequence>
<gene>
    <name evidence="8" type="primary">LOC100373382</name>
</gene>
<accession>A0ABM0MPF1</accession>
<reference evidence="8" key="1">
    <citation type="submission" date="2025-08" db="UniProtKB">
        <authorList>
            <consortium name="RefSeq"/>
        </authorList>
    </citation>
    <scope>IDENTIFICATION</scope>
    <source>
        <tissue evidence="8">Testes</tissue>
    </source>
</reference>